<name>H2XYY7_CIOIN</name>
<sequence>CRGEIPFQYPSSLKASLNEPCPKLLAPTSNFTVLPLLNQTILGIFNSYICIVQGLEVSITRPRRIISRTERLLGTTGTARDAGIIVVLEHWPIFGFLRGCMLIDLTCYMTV</sequence>
<protein>
    <submittedName>
        <fullName evidence="1">Uncharacterized protein</fullName>
    </submittedName>
</protein>
<dbReference type="Ensembl" id="ENSCINT00000036479.1">
    <property type="protein sequence ID" value="ENSCINP00000034871.1"/>
    <property type="gene ID" value="ENSCING00000021319.1"/>
</dbReference>
<accession>H2XYY7</accession>
<reference evidence="2" key="1">
    <citation type="journal article" date="2002" name="Science">
        <title>The draft genome of Ciona intestinalis: insights into chordate and vertebrate origins.</title>
        <authorList>
            <person name="Dehal P."/>
            <person name="Satou Y."/>
            <person name="Campbell R.K."/>
            <person name="Chapman J."/>
            <person name="Degnan B."/>
            <person name="De Tomaso A."/>
            <person name="Davidson B."/>
            <person name="Di Gregorio A."/>
            <person name="Gelpke M."/>
            <person name="Goodstein D.M."/>
            <person name="Harafuji N."/>
            <person name="Hastings K.E."/>
            <person name="Ho I."/>
            <person name="Hotta K."/>
            <person name="Huang W."/>
            <person name="Kawashima T."/>
            <person name="Lemaire P."/>
            <person name="Martinez D."/>
            <person name="Meinertzhagen I.A."/>
            <person name="Necula S."/>
            <person name="Nonaka M."/>
            <person name="Putnam N."/>
            <person name="Rash S."/>
            <person name="Saiga H."/>
            <person name="Satake M."/>
            <person name="Terry A."/>
            <person name="Yamada L."/>
            <person name="Wang H.G."/>
            <person name="Awazu S."/>
            <person name="Azumi K."/>
            <person name="Boore J."/>
            <person name="Branno M."/>
            <person name="Chin-Bow S."/>
            <person name="DeSantis R."/>
            <person name="Doyle S."/>
            <person name="Francino P."/>
            <person name="Keys D.N."/>
            <person name="Haga S."/>
            <person name="Hayashi H."/>
            <person name="Hino K."/>
            <person name="Imai K.S."/>
            <person name="Inaba K."/>
            <person name="Kano S."/>
            <person name="Kobayashi K."/>
            <person name="Kobayashi M."/>
            <person name="Lee B.I."/>
            <person name="Makabe K.W."/>
            <person name="Manohar C."/>
            <person name="Matassi G."/>
            <person name="Medina M."/>
            <person name="Mochizuki Y."/>
            <person name="Mount S."/>
            <person name="Morishita T."/>
            <person name="Miura S."/>
            <person name="Nakayama A."/>
            <person name="Nishizaka S."/>
            <person name="Nomoto H."/>
            <person name="Ohta F."/>
            <person name="Oishi K."/>
            <person name="Rigoutsos I."/>
            <person name="Sano M."/>
            <person name="Sasaki A."/>
            <person name="Sasakura Y."/>
            <person name="Shoguchi E."/>
            <person name="Shin-i T."/>
            <person name="Spagnuolo A."/>
            <person name="Stainier D."/>
            <person name="Suzuki M.M."/>
            <person name="Tassy O."/>
            <person name="Takatori N."/>
            <person name="Tokuoka M."/>
            <person name="Yagi K."/>
            <person name="Yoshizaki F."/>
            <person name="Wada S."/>
            <person name="Zhang C."/>
            <person name="Hyatt P.D."/>
            <person name="Larimer F."/>
            <person name="Detter C."/>
            <person name="Doggett N."/>
            <person name="Glavina T."/>
            <person name="Hawkins T."/>
            <person name="Richardson P."/>
            <person name="Lucas S."/>
            <person name="Kohara Y."/>
            <person name="Levine M."/>
            <person name="Satoh N."/>
            <person name="Rokhsar D.S."/>
        </authorList>
    </citation>
    <scope>NUCLEOTIDE SEQUENCE [LARGE SCALE GENOMIC DNA]</scope>
</reference>
<proteinExistence type="predicted"/>
<reference evidence="1" key="2">
    <citation type="submission" date="2025-08" db="UniProtKB">
        <authorList>
            <consortium name="Ensembl"/>
        </authorList>
    </citation>
    <scope>IDENTIFICATION</scope>
</reference>
<reference evidence="1" key="3">
    <citation type="submission" date="2025-09" db="UniProtKB">
        <authorList>
            <consortium name="Ensembl"/>
        </authorList>
    </citation>
    <scope>IDENTIFICATION</scope>
</reference>
<dbReference type="AlphaFoldDB" id="H2XYY7"/>
<dbReference type="Proteomes" id="UP000008144">
    <property type="component" value="Unassembled WGS sequence"/>
</dbReference>
<dbReference type="HOGENOM" id="CLU_2164031_0_0_1"/>
<dbReference type="InParanoid" id="H2XYY7"/>
<evidence type="ECO:0000313" key="2">
    <source>
        <dbReference type="Proteomes" id="UP000008144"/>
    </source>
</evidence>
<keyword evidence="2" id="KW-1185">Reference proteome</keyword>
<evidence type="ECO:0000313" key="1">
    <source>
        <dbReference type="Ensembl" id="ENSCINP00000034871.1"/>
    </source>
</evidence>
<organism evidence="1 2">
    <name type="scientific">Ciona intestinalis</name>
    <name type="common">Transparent sea squirt</name>
    <name type="synonym">Ascidia intestinalis</name>
    <dbReference type="NCBI Taxonomy" id="7719"/>
    <lineage>
        <taxon>Eukaryota</taxon>
        <taxon>Metazoa</taxon>
        <taxon>Chordata</taxon>
        <taxon>Tunicata</taxon>
        <taxon>Ascidiacea</taxon>
        <taxon>Phlebobranchia</taxon>
        <taxon>Cionidae</taxon>
        <taxon>Ciona</taxon>
    </lineage>
</organism>